<keyword evidence="1" id="KW-0732">Signal</keyword>
<dbReference type="InterPro" id="IPR013783">
    <property type="entry name" value="Ig-like_fold"/>
</dbReference>
<dbReference type="Ensembl" id="ENSCCRT00000126626.1">
    <property type="protein sequence ID" value="ENSCCRP00000109923.1"/>
    <property type="gene ID" value="ENSCCRG00000076051.1"/>
</dbReference>
<dbReference type="Proteomes" id="UP001108240">
    <property type="component" value="Unplaced"/>
</dbReference>
<evidence type="ECO:0000259" key="6">
    <source>
        <dbReference type="PROSITE" id="PS50835"/>
    </source>
</evidence>
<dbReference type="InterPro" id="IPR051287">
    <property type="entry name" value="TCR_variable_region"/>
</dbReference>
<dbReference type="InterPro" id="IPR013106">
    <property type="entry name" value="Ig_V-set"/>
</dbReference>
<dbReference type="InterPro" id="IPR003599">
    <property type="entry name" value="Ig_sub"/>
</dbReference>
<keyword evidence="2" id="KW-1064">Adaptive immunity</keyword>
<dbReference type="InterPro" id="IPR007110">
    <property type="entry name" value="Ig-like_dom"/>
</dbReference>
<keyword evidence="3" id="KW-0675">Receptor</keyword>
<reference evidence="7" key="1">
    <citation type="submission" date="2025-08" db="UniProtKB">
        <authorList>
            <consortium name="Ensembl"/>
        </authorList>
    </citation>
    <scope>IDENTIFICATION</scope>
</reference>
<evidence type="ECO:0000256" key="3">
    <source>
        <dbReference type="ARBA" id="ARBA00023170"/>
    </source>
</evidence>
<evidence type="ECO:0000256" key="4">
    <source>
        <dbReference type="ARBA" id="ARBA00023319"/>
    </source>
</evidence>
<accession>A0A9J7XTD8</accession>
<reference evidence="7" key="2">
    <citation type="submission" date="2025-09" db="UniProtKB">
        <authorList>
            <consortium name="Ensembl"/>
        </authorList>
    </citation>
    <scope>IDENTIFICATION</scope>
</reference>
<organism evidence="7 8">
    <name type="scientific">Cyprinus carpio carpio</name>
    <dbReference type="NCBI Taxonomy" id="630221"/>
    <lineage>
        <taxon>Eukaryota</taxon>
        <taxon>Metazoa</taxon>
        <taxon>Chordata</taxon>
        <taxon>Craniata</taxon>
        <taxon>Vertebrata</taxon>
        <taxon>Euteleostomi</taxon>
        <taxon>Actinopterygii</taxon>
        <taxon>Neopterygii</taxon>
        <taxon>Teleostei</taxon>
        <taxon>Ostariophysi</taxon>
        <taxon>Cypriniformes</taxon>
        <taxon>Cyprinidae</taxon>
        <taxon>Cyprininae</taxon>
        <taxon>Cyprinus</taxon>
    </lineage>
</organism>
<evidence type="ECO:0000256" key="2">
    <source>
        <dbReference type="ARBA" id="ARBA00023130"/>
    </source>
</evidence>
<keyword evidence="8" id="KW-1185">Reference proteome</keyword>
<dbReference type="AlphaFoldDB" id="A0A9J7XTD8"/>
<proteinExistence type="predicted"/>
<dbReference type="GO" id="GO:0042101">
    <property type="term" value="C:T cell receptor complex"/>
    <property type="evidence" value="ECO:0007669"/>
    <property type="project" value="UniProtKB-KW"/>
</dbReference>
<name>A0A9J7XTD8_CYPCA</name>
<evidence type="ECO:0000256" key="1">
    <source>
        <dbReference type="ARBA" id="ARBA00022729"/>
    </source>
</evidence>
<dbReference type="SUPFAM" id="SSF48726">
    <property type="entry name" value="Immunoglobulin"/>
    <property type="match status" value="2"/>
</dbReference>
<dbReference type="PANTHER" id="PTHR19367">
    <property type="entry name" value="T-CELL RECEPTOR ALPHA CHAIN V REGION"/>
    <property type="match status" value="1"/>
</dbReference>
<dbReference type="Gene3D" id="2.60.40.10">
    <property type="entry name" value="Immunoglobulins"/>
    <property type="match status" value="2"/>
</dbReference>
<dbReference type="PANTHER" id="PTHR19367:SF18">
    <property type="entry name" value="T CELL RECEPTOR ALPHA VARIABLE 16"/>
    <property type="match status" value="1"/>
</dbReference>
<dbReference type="GO" id="GO:0002250">
    <property type="term" value="P:adaptive immune response"/>
    <property type="evidence" value="ECO:0007669"/>
    <property type="project" value="UniProtKB-KW"/>
</dbReference>
<keyword evidence="5" id="KW-0391">Immunity</keyword>
<dbReference type="SMART" id="SM00409">
    <property type="entry name" value="IG"/>
    <property type="match status" value="1"/>
</dbReference>
<dbReference type="PROSITE" id="PS50835">
    <property type="entry name" value="IG_LIKE"/>
    <property type="match status" value="1"/>
</dbReference>
<keyword evidence="4" id="KW-0393">Immunoglobulin domain</keyword>
<dbReference type="GeneTree" id="ENSGT01030000234557"/>
<evidence type="ECO:0000313" key="8">
    <source>
        <dbReference type="Proteomes" id="UP001108240"/>
    </source>
</evidence>
<dbReference type="SMART" id="SM00406">
    <property type="entry name" value="IGv"/>
    <property type="match status" value="2"/>
</dbReference>
<evidence type="ECO:0000313" key="7">
    <source>
        <dbReference type="Ensembl" id="ENSCCRP00000109923.1"/>
    </source>
</evidence>
<dbReference type="OMA" id="IAIFICK"/>
<feature type="domain" description="Ig-like" evidence="6">
    <location>
        <begin position="14"/>
        <end position="119"/>
    </location>
</feature>
<dbReference type="InterPro" id="IPR036179">
    <property type="entry name" value="Ig-like_dom_sf"/>
</dbReference>
<sequence length="212" mass="24208">SFSLLQSGMYLFAEGSNVTLSCSYSSADYLYCYSSAYYLHWYRQYPGSAPEFIVLISDSAKEAKESYVDSRFMTKVSKGKENHVDLEISSASITDSALYYCALEPTVTGNTRTLYKNLTHFIASASHISSPHIYYIIVRCNYFTTGINIYLFWYKQLPNKSPTFILNQYTTEPDFKRFSATLNSTSRTFPLRIKNLHVSDSDVLLYSEAHSD</sequence>
<protein>
    <recommendedName>
        <fullName evidence="6">Ig-like domain-containing protein</fullName>
    </recommendedName>
</protein>
<evidence type="ECO:0000256" key="5">
    <source>
        <dbReference type="ARBA" id="ARBA00043266"/>
    </source>
</evidence>
<keyword evidence="5" id="KW-1279">T cell receptor</keyword>
<dbReference type="Pfam" id="PF07686">
    <property type="entry name" value="V-set"/>
    <property type="match status" value="1"/>
</dbReference>